<dbReference type="NCBIfam" id="TIGR01488">
    <property type="entry name" value="HAD-SF-IB"/>
    <property type="match status" value="1"/>
</dbReference>
<evidence type="ECO:0000256" key="2">
    <source>
        <dbReference type="ARBA" id="ARBA00005135"/>
    </source>
</evidence>
<evidence type="ECO:0000256" key="8">
    <source>
        <dbReference type="ARBA" id="ARBA00022801"/>
    </source>
</evidence>
<keyword evidence="15" id="KW-1185">Reference proteome</keyword>
<dbReference type="Gene3D" id="3.40.50.1000">
    <property type="entry name" value="HAD superfamily/HAD-like"/>
    <property type="match status" value="1"/>
</dbReference>
<evidence type="ECO:0000256" key="6">
    <source>
        <dbReference type="ARBA" id="ARBA00022605"/>
    </source>
</evidence>
<dbReference type="EMBL" id="BAABFV010000001">
    <property type="protein sequence ID" value="GAA4357569.1"/>
    <property type="molecule type" value="Genomic_DNA"/>
</dbReference>
<evidence type="ECO:0000256" key="1">
    <source>
        <dbReference type="ARBA" id="ARBA00001946"/>
    </source>
</evidence>
<evidence type="ECO:0000256" key="10">
    <source>
        <dbReference type="ARBA" id="ARBA00023299"/>
    </source>
</evidence>
<dbReference type="SFLD" id="SFLDS00003">
    <property type="entry name" value="Haloacid_Dehalogenase"/>
    <property type="match status" value="1"/>
</dbReference>
<dbReference type="Proteomes" id="UP001501011">
    <property type="component" value="Unassembled WGS sequence"/>
</dbReference>
<sequence length="330" mass="36423">MMMERATKNTTSDITTMDNTSSWLLLSPEVINLDAIKKHFAEFEFTLDGNKGSHDQSELSTRGWQYYGSAELRFYQSACQIQLPCSVEVSRPLIERVSEHFKCDYCLVKESLDTLKAIKLAVFDMDSTLIPMEVIDELAAEAGVKEQVAEITEAAMRGELDFDQSFEKRLLLLKGMPVDAVNQVKARLTFNPGVETCIRYLSHQGATVAVASGGFIPFAKALAHQVPISKIHANTLDFEQGRLTGNAMKPILNAAGKAEQVKVWQSELVIEQQEILAVGDGANDSLMLKAAGLGVAYKAKPYLRQQADCVIQFGEMDGLIDVIELLCAHN</sequence>
<dbReference type="SFLD" id="SFLDG01136">
    <property type="entry name" value="C1.6:_Phosphoserine_Phosphatas"/>
    <property type="match status" value="1"/>
</dbReference>
<gene>
    <name evidence="14" type="ORF">GCM10023151_06690</name>
</gene>
<keyword evidence="9" id="KW-0460">Magnesium</keyword>
<organism evidence="14 15">
    <name type="scientific">Kangiella marina</name>
    <dbReference type="NCBI Taxonomy" id="1079178"/>
    <lineage>
        <taxon>Bacteria</taxon>
        <taxon>Pseudomonadati</taxon>
        <taxon>Pseudomonadota</taxon>
        <taxon>Gammaproteobacteria</taxon>
        <taxon>Kangiellales</taxon>
        <taxon>Kangiellaceae</taxon>
        <taxon>Kangiella</taxon>
    </lineage>
</organism>
<dbReference type="SFLD" id="SFLDG01137">
    <property type="entry name" value="C1.6.1:_Phosphoserine_Phosphat"/>
    <property type="match status" value="1"/>
</dbReference>
<dbReference type="PANTHER" id="PTHR43344:SF2">
    <property type="entry name" value="PHOSPHOSERINE PHOSPHATASE"/>
    <property type="match status" value="1"/>
</dbReference>
<keyword evidence="6" id="KW-0028">Amino-acid biosynthesis</keyword>
<dbReference type="InterPro" id="IPR036412">
    <property type="entry name" value="HAD-like_sf"/>
</dbReference>
<comment type="pathway">
    <text evidence="2">Amino-acid biosynthesis; L-serine biosynthesis; L-serine from 3-phospho-D-glycerate: step 3/3.</text>
</comment>
<comment type="caution">
    <text evidence="14">The sequence shown here is derived from an EMBL/GenBank/DDBJ whole genome shotgun (WGS) entry which is preliminary data.</text>
</comment>
<comment type="similarity">
    <text evidence="3">Belongs to the HAD-like hydrolase superfamily. SerB family.</text>
</comment>
<evidence type="ECO:0000256" key="13">
    <source>
        <dbReference type="ARBA" id="ARBA00048523"/>
    </source>
</evidence>
<evidence type="ECO:0000313" key="14">
    <source>
        <dbReference type="EMBL" id="GAA4357569.1"/>
    </source>
</evidence>
<evidence type="ECO:0000256" key="7">
    <source>
        <dbReference type="ARBA" id="ARBA00022723"/>
    </source>
</evidence>
<comment type="catalytic activity">
    <reaction evidence="13">
        <text>O-phospho-D-serine + H2O = D-serine + phosphate</text>
        <dbReference type="Rhea" id="RHEA:24873"/>
        <dbReference type="ChEBI" id="CHEBI:15377"/>
        <dbReference type="ChEBI" id="CHEBI:35247"/>
        <dbReference type="ChEBI" id="CHEBI:43474"/>
        <dbReference type="ChEBI" id="CHEBI:58680"/>
        <dbReference type="EC" id="3.1.3.3"/>
    </reaction>
</comment>
<name>A0ABP8IFC2_9GAMM</name>
<protein>
    <recommendedName>
        <fullName evidence="5">Phosphoserine phosphatase</fullName>
        <ecNumber evidence="4">3.1.3.3</ecNumber>
    </recommendedName>
    <alternativeName>
        <fullName evidence="11">O-phosphoserine phosphohydrolase</fullName>
    </alternativeName>
</protein>
<dbReference type="PANTHER" id="PTHR43344">
    <property type="entry name" value="PHOSPHOSERINE PHOSPHATASE"/>
    <property type="match status" value="1"/>
</dbReference>
<dbReference type="InterPro" id="IPR050582">
    <property type="entry name" value="HAD-like_SerB"/>
</dbReference>
<accession>A0ABP8IFC2</accession>
<evidence type="ECO:0000256" key="11">
    <source>
        <dbReference type="ARBA" id="ARBA00031693"/>
    </source>
</evidence>
<reference evidence="15" key="1">
    <citation type="journal article" date="2019" name="Int. J. Syst. Evol. Microbiol.">
        <title>The Global Catalogue of Microorganisms (GCM) 10K type strain sequencing project: providing services to taxonomists for standard genome sequencing and annotation.</title>
        <authorList>
            <consortium name="The Broad Institute Genomics Platform"/>
            <consortium name="The Broad Institute Genome Sequencing Center for Infectious Disease"/>
            <person name="Wu L."/>
            <person name="Ma J."/>
        </authorList>
    </citation>
    <scope>NUCLEOTIDE SEQUENCE [LARGE SCALE GENOMIC DNA]</scope>
    <source>
        <strain evidence="15">JCM 17728</strain>
    </source>
</reference>
<comment type="cofactor">
    <cofactor evidence="1">
        <name>Mg(2+)</name>
        <dbReference type="ChEBI" id="CHEBI:18420"/>
    </cofactor>
</comment>
<keyword evidence="10" id="KW-0718">Serine biosynthesis</keyword>
<evidence type="ECO:0000256" key="12">
    <source>
        <dbReference type="ARBA" id="ARBA00048138"/>
    </source>
</evidence>
<dbReference type="InterPro" id="IPR023214">
    <property type="entry name" value="HAD_sf"/>
</dbReference>
<dbReference type="Pfam" id="PF00702">
    <property type="entry name" value="Hydrolase"/>
    <property type="match status" value="1"/>
</dbReference>
<dbReference type="NCBIfam" id="TIGR00338">
    <property type="entry name" value="serB"/>
    <property type="match status" value="1"/>
</dbReference>
<dbReference type="EC" id="3.1.3.3" evidence="4"/>
<keyword evidence="7" id="KW-0479">Metal-binding</keyword>
<evidence type="ECO:0000256" key="3">
    <source>
        <dbReference type="ARBA" id="ARBA00009184"/>
    </source>
</evidence>
<evidence type="ECO:0000313" key="15">
    <source>
        <dbReference type="Proteomes" id="UP001501011"/>
    </source>
</evidence>
<dbReference type="SFLD" id="SFLDF00029">
    <property type="entry name" value="phosphoserine_phosphatase"/>
    <property type="match status" value="1"/>
</dbReference>
<evidence type="ECO:0000256" key="5">
    <source>
        <dbReference type="ARBA" id="ARBA00015196"/>
    </source>
</evidence>
<evidence type="ECO:0000256" key="4">
    <source>
        <dbReference type="ARBA" id="ARBA00012640"/>
    </source>
</evidence>
<comment type="catalytic activity">
    <reaction evidence="12">
        <text>O-phospho-L-serine + H2O = L-serine + phosphate</text>
        <dbReference type="Rhea" id="RHEA:21208"/>
        <dbReference type="ChEBI" id="CHEBI:15377"/>
        <dbReference type="ChEBI" id="CHEBI:33384"/>
        <dbReference type="ChEBI" id="CHEBI:43474"/>
        <dbReference type="ChEBI" id="CHEBI:57524"/>
        <dbReference type="EC" id="3.1.3.3"/>
    </reaction>
</comment>
<dbReference type="SUPFAM" id="SSF56784">
    <property type="entry name" value="HAD-like"/>
    <property type="match status" value="1"/>
</dbReference>
<dbReference type="InterPro" id="IPR004469">
    <property type="entry name" value="PSP"/>
</dbReference>
<keyword evidence="8" id="KW-0378">Hydrolase</keyword>
<proteinExistence type="inferred from homology"/>
<evidence type="ECO:0000256" key="9">
    <source>
        <dbReference type="ARBA" id="ARBA00022842"/>
    </source>
</evidence>